<dbReference type="GO" id="GO:0032993">
    <property type="term" value="C:protein-DNA complex"/>
    <property type="evidence" value="ECO:0007669"/>
    <property type="project" value="TreeGrafter"/>
</dbReference>
<organism evidence="12 13">
    <name type="scientific">Clostridium muellerianum</name>
    <dbReference type="NCBI Taxonomy" id="2716538"/>
    <lineage>
        <taxon>Bacteria</taxon>
        <taxon>Bacillati</taxon>
        <taxon>Bacillota</taxon>
        <taxon>Clostridia</taxon>
        <taxon>Eubacteriales</taxon>
        <taxon>Clostridiaceae</taxon>
        <taxon>Clostridium</taxon>
    </lineage>
</organism>
<dbReference type="Gene3D" id="3.40.50.2300">
    <property type="match status" value="1"/>
</dbReference>
<dbReference type="FunFam" id="1.10.10.10:FF:000018">
    <property type="entry name" value="DNA-binding response regulator ResD"/>
    <property type="match status" value="1"/>
</dbReference>
<dbReference type="EMBL" id="JABBNI010000025">
    <property type="protein sequence ID" value="NMM63730.1"/>
    <property type="molecule type" value="Genomic_DNA"/>
</dbReference>
<evidence type="ECO:0000256" key="9">
    <source>
        <dbReference type="PROSITE-ProRule" id="PRU01091"/>
    </source>
</evidence>
<evidence type="ECO:0000313" key="12">
    <source>
        <dbReference type="EMBL" id="NMM63730.1"/>
    </source>
</evidence>
<dbReference type="InterPro" id="IPR036388">
    <property type="entry name" value="WH-like_DNA-bd_sf"/>
</dbReference>
<keyword evidence="2 8" id="KW-0597">Phosphoprotein</keyword>
<evidence type="ECO:0000256" key="7">
    <source>
        <dbReference type="ARBA" id="ARBA00024867"/>
    </source>
</evidence>
<dbReference type="GO" id="GO:0006355">
    <property type="term" value="P:regulation of DNA-templated transcription"/>
    <property type="evidence" value="ECO:0007669"/>
    <property type="project" value="InterPro"/>
</dbReference>
<dbReference type="SMART" id="SM00448">
    <property type="entry name" value="REC"/>
    <property type="match status" value="1"/>
</dbReference>
<evidence type="ECO:0000259" key="11">
    <source>
        <dbReference type="PROSITE" id="PS51755"/>
    </source>
</evidence>
<evidence type="ECO:0000256" key="4">
    <source>
        <dbReference type="ARBA" id="ARBA00023015"/>
    </source>
</evidence>
<keyword evidence="13" id="KW-1185">Reference proteome</keyword>
<accession>A0A7Y0EJS9</accession>
<reference evidence="12 13" key="1">
    <citation type="submission" date="2020-04" db="EMBL/GenBank/DDBJ databases">
        <authorList>
            <person name="Doyle D.A."/>
        </authorList>
    </citation>
    <scope>NUCLEOTIDE SEQUENCE [LARGE SCALE GENOMIC DNA]</scope>
    <source>
        <strain evidence="12 13">P21</strain>
    </source>
</reference>
<evidence type="ECO:0000256" key="8">
    <source>
        <dbReference type="PROSITE-ProRule" id="PRU00169"/>
    </source>
</evidence>
<feature type="DNA-binding region" description="OmpR/PhoB-type" evidence="9">
    <location>
        <begin position="134"/>
        <end position="233"/>
    </location>
</feature>
<dbReference type="Proteomes" id="UP000537131">
    <property type="component" value="Unassembled WGS sequence"/>
</dbReference>
<proteinExistence type="predicted"/>
<dbReference type="GO" id="GO:0000976">
    <property type="term" value="F:transcription cis-regulatory region binding"/>
    <property type="evidence" value="ECO:0007669"/>
    <property type="project" value="TreeGrafter"/>
</dbReference>
<sequence length="233" mass="27025">MNDYNILVIDDEIEIVELIEVYLTNEGYKVYKAYNGEEGLKILDNEKIYLVILDIMMPGIDGLAVCRKIRSTLNIPIIMLSAKSQDMDKILGLSTGADDYMVKPFNPMELIARIKSQLRRYLYLNSQIKVNENTDILEFKGVKINKKNHKVLVFDNEVNLTPTEYEILILLAENPGIVFSGEDIFKSVWKEKYFEGNNTVMVHIWRLREKIEQTPKEPKILETVWGVGYKIEK</sequence>
<keyword evidence="6" id="KW-0804">Transcription</keyword>
<dbReference type="InterPro" id="IPR001867">
    <property type="entry name" value="OmpR/PhoB-type_DNA-bd"/>
</dbReference>
<name>A0A7Y0EJS9_9CLOT</name>
<feature type="domain" description="Response regulatory" evidence="10">
    <location>
        <begin position="5"/>
        <end position="118"/>
    </location>
</feature>
<dbReference type="SMART" id="SM00862">
    <property type="entry name" value="Trans_reg_C"/>
    <property type="match status" value="1"/>
</dbReference>
<dbReference type="InterPro" id="IPR039420">
    <property type="entry name" value="WalR-like"/>
</dbReference>
<dbReference type="PANTHER" id="PTHR48111:SF2">
    <property type="entry name" value="RESPONSE REGULATOR SAER"/>
    <property type="match status" value="1"/>
</dbReference>
<keyword evidence="3" id="KW-0902">Two-component regulatory system</keyword>
<evidence type="ECO:0000256" key="1">
    <source>
        <dbReference type="ARBA" id="ARBA00018672"/>
    </source>
</evidence>
<dbReference type="SUPFAM" id="SSF52172">
    <property type="entry name" value="CheY-like"/>
    <property type="match status" value="1"/>
</dbReference>
<dbReference type="AlphaFoldDB" id="A0A7Y0EJS9"/>
<dbReference type="CDD" id="cd00383">
    <property type="entry name" value="trans_reg_C"/>
    <property type="match status" value="1"/>
</dbReference>
<dbReference type="GO" id="GO:0000156">
    <property type="term" value="F:phosphorelay response regulator activity"/>
    <property type="evidence" value="ECO:0007669"/>
    <property type="project" value="TreeGrafter"/>
</dbReference>
<feature type="modified residue" description="4-aspartylphosphate" evidence="8">
    <location>
        <position position="54"/>
    </location>
</feature>
<dbReference type="InterPro" id="IPR011006">
    <property type="entry name" value="CheY-like_superfamily"/>
</dbReference>
<dbReference type="PANTHER" id="PTHR48111">
    <property type="entry name" value="REGULATOR OF RPOS"/>
    <property type="match status" value="1"/>
</dbReference>
<comment type="caution">
    <text evidence="12">The sequence shown here is derived from an EMBL/GenBank/DDBJ whole genome shotgun (WGS) entry which is preliminary data.</text>
</comment>
<dbReference type="PROSITE" id="PS51755">
    <property type="entry name" value="OMPR_PHOB"/>
    <property type="match status" value="1"/>
</dbReference>
<keyword evidence="4" id="KW-0805">Transcription regulation</keyword>
<evidence type="ECO:0000256" key="2">
    <source>
        <dbReference type="ARBA" id="ARBA00022553"/>
    </source>
</evidence>
<keyword evidence="5 9" id="KW-0238">DNA-binding</keyword>
<dbReference type="Gene3D" id="1.10.10.10">
    <property type="entry name" value="Winged helix-like DNA-binding domain superfamily/Winged helix DNA-binding domain"/>
    <property type="match status" value="1"/>
</dbReference>
<protein>
    <recommendedName>
        <fullName evidence="1">Stage 0 sporulation protein A homolog</fullName>
    </recommendedName>
</protein>
<evidence type="ECO:0000259" key="10">
    <source>
        <dbReference type="PROSITE" id="PS50110"/>
    </source>
</evidence>
<dbReference type="InterPro" id="IPR001789">
    <property type="entry name" value="Sig_transdc_resp-reg_receiver"/>
</dbReference>
<dbReference type="FunFam" id="3.40.50.2300:FF:000001">
    <property type="entry name" value="DNA-binding response regulator PhoB"/>
    <property type="match status" value="1"/>
</dbReference>
<dbReference type="Gene3D" id="6.10.250.690">
    <property type="match status" value="1"/>
</dbReference>
<feature type="domain" description="OmpR/PhoB-type" evidence="11">
    <location>
        <begin position="134"/>
        <end position="233"/>
    </location>
</feature>
<evidence type="ECO:0000256" key="5">
    <source>
        <dbReference type="ARBA" id="ARBA00023125"/>
    </source>
</evidence>
<dbReference type="RefSeq" id="WP_169298314.1">
    <property type="nucleotide sequence ID" value="NZ_JABBNI010000025.1"/>
</dbReference>
<dbReference type="Pfam" id="PF00072">
    <property type="entry name" value="Response_reg"/>
    <property type="match status" value="1"/>
</dbReference>
<evidence type="ECO:0000256" key="6">
    <source>
        <dbReference type="ARBA" id="ARBA00023163"/>
    </source>
</evidence>
<evidence type="ECO:0000256" key="3">
    <source>
        <dbReference type="ARBA" id="ARBA00023012"/>
    </source>
</evidence>
<comment type="function">
    <text evidence="7">May play the central regulatory role in sporulation. It may be an element of the effector pathway responsible for the activation of sporulation genes in response to nutritional stress. Spo0A may act in concert with spo0H (a sigma factor) to control the expression of some genes that are critical to the sporulation process.</text>
</comment>
<dbReference type="InterPro" id="IPR016032">
    <property type="entry name" value="Sig_transdc_resp-reg_C-effctor"/>
</dbReference>
<gene>
    <name evidence="12" type="ORF">HBE96_13820</name>
</gene>
<dbReference type="PROSITE" id="PS50110">
    <property type="entry name" value="RESPONSE_REGULATORY"/>
    <property type="match status" value="1"/>
</dbReference>
<evidence type="ECO:0000313" key="13">
    <source>
        <dbReference type="Proteomes" id="UP000537131"/>
    </source>
</evidence>
<reference evidence="12 13" key="2">
    <citation type="submission" date="2020-06" db="EMBL/GenBank/DDBJ databases">
        <title>Complete Genome Sequence of Clostridium muelleri sp. nov. P21T, an Acid-Alcohol Producing Acetogen Isolated from Old Hay.</title>
        <authorList>
            <person name="Duncan K.E."/>
            <person name="Tanner R.S."/>
        </authorList>
    </citation>
    <scope>NUCLEOTIDE SEQUENCE [LARGE SCALE GENOMIC DNA]</scope>
    <source>
        <strain evidence="12 13">P21</strain>
    </source>
</reference>
<dbReference type="SUPFAM" id="SSF46894">
    <property type="entry name" value="C-terminal effector domain of the bipartite response regulators"/>
    <property type="match status" value="1"/>
</dbReference>
<dbReference type="Pfam" id="PF00486">
    <property type="entry name" value="Trans_reg_C"/>
    <property type="match status" value="1"/>
</dbReference>
<dbReference type="GO" id="GO:0005829">
    <property type="term" value="C:cytosol"/>
    <property type="evidence" value="ECO:0007669"/>
    <property type="project" value="TreeGrafter"/>
</dbReference>